<dbReference type="RefSeq" id="WP_207247517.1">
    <property type="nucleotide sequence ID" value="NZ_JAFMOF010000002.1"/>
</dbReference>
<dbReference type="SUPFAM" id="SSF55729">
    <property type="entry name" value="Acyl-CoA N-acyltransferases (Nat)"/>
    <property type="match status" value="2"/>
</dbReference>
<feature type="domain" description="N-acetyltransferase" evidence="1">
    <location>
        <begin position="180"/>
        <end position="317"/>
    </location>
</feature>
<dbReference type="InterPro" id="IPR016181">
    <property type="entry name" value="Acyl_CoA_acyltransferase"/>
</dbReference>
<evidence type="ECO:0000259" key="1">
    <source>
        <dbReference type="PROSITE" id="PS51186"/>
    </source>
</evidence>
<dbReference type="AlphaFoldDB" id="A0A939FLF2"/>
<dbReference type="Gene3D" id="3.40.630.30">
    <property type="match status" value="1"/>
</dbReference>
<reference evidence="2" key="1">
    <citation type="submission" date="2021-03" db="EMBL/GenBank/DDBJ databases">
        <title>Streptomyces strains.</title>
        <authorList>
            <person name="Lund M.B."/>
            <person name="Toerring T."/>
        </authorList>
    </citation>
    <scope>NUCLEOTIDE SEQUENCE</scope>
    <source>
        <strain evidence="2">JCM 4242</strain>
    </source>
</reference>
<dbReference type="InterPro" id="IPR000182">
    <property type="entry name" value="GNAT_dom"/>
</dbReference>
<dbReference type="PROSITE" id="PS51186">
    <property type="entry name" value="GNAT"/>
    <property type="match status" value="1"/>
</dbReference>
<organism evidence="2 3">
    <name type="scientific">Streptomyces triculaminicus</name>
    <dbReference type="NCBI Taxonomy" id="2816232"/>
    <lineage>
        <taxon>Bacteria</taxon>
        <taxon>Bacillati</taxon>
        <taxon>Actinomycetota</taxon>
        <taxon>Actinomycetes</taxon>
        <taxon>Kitasatosporales</taxon>
        <taxon>Streptomycetaceae</taxon>
        <taxon>Streptomyces</taxon>
    </lineage>
</organism>
<name>A0A939FLF2_9ACTN</name>
<dbReference type="CDD" id="cd04301">
    <property type="entry name" value="NAT_SF"/>
    <property type="match status" value="1"/>
</dbReference>
<evidence type="ECO:0000313" key="2">
    <source>
        <dbReference type="EMBL" id="MBO0654185.1"/>
    </source>
</evidence>
<evidence type="ECO:0000313" key="3">
    <source>
        <dbReference type="Proteomes" id="UP000664781"/>
    </source>
</evidence>
<gene>
    <name evidence="2" type="ORF">J1792_15815</name>
</gene>
<proteinExistence type="predicted"/>
<dbReference type="Pfam" id="PF00583">
    <property type="entry name" value="Acetyltransf_1"/>
    <property type="match status" value="1"/>
</dbReference>
<comment type="caution">
    <text evidence="2">The sequence shown here is derived from an EMBL/GenBank/DDBJ whole genome shotgun (WGS) entry which is preliminary data.</text>
</comment>
<dbReference type="Proteomes" id="UP000664781">
    <property type="component" value="Unassembled WGS sequence"/>
</dbReference>
<protein>
    <submittedName>
        <fullName evidence="2">GNAT family N-acetyltransferase</fullName>
    </submittedName>
</protein>
<dbReference type="EMBL" id="JAFMOF010000002">
    <property type="protein sequence ID" value="MBO0654185.1"/>
    <property type="molecule type" value="Genomic_DNA"/>
</dbReference>
<dbReference type="GO" id="GO:0016747">
    <property type="term" value="F:acyltransferase activity, transferring groups other than amino-acyl groups"/>
    <property type="evidence" value="ECO:0007669"/>
    <property type="project" value="InterPro"/>
</dbReference>
<sequence>MLFRPTTVHDLDRTAAYAVHAVDDPVSGIAEDRYRAELAERRFRPEWTWVAERDGEILARAVWWGRSDSEHPVALDCLHVSRSVEDRAGLAAGLIAAGQRAFRTAGATQDPQYNLSLPGGWRQDPALAAAVAWRKAAAASAGLGEEVERLRYEWIPAAGVPPRTGRLVFSPEPDDEAFVAVFRSIARGSLDIATRRDVAALGADRQARDDLDFYRNCPGERDWWRLARTPDGTVVGMALPSRTPYHPNVGYLGVVPEFRGRGHIDEILAEITRFHAARGAQRITATTDTVNVPMAAAFDRAGYRTTEIRLVFEAPAG</sequence>
<keyword evidence="3" id="KW-1185">Reference proteome</keyword>
<accession>A0A939FLF2</accession>